<dbReference type="EMBL" id="CP040637">
    <property type="protein sequence ID" value="QCW04197.1"/>
    <property type="molecule type" value="Genomic_DNA"/>
</dbReference>
<dbReference type="GeneID" id="96157042"/>
<evidence type="ECO:0000313" key="2">
    <source>
        <dbReference type="Proteomes" id="UP000307562"/>
    </source>
</evidence>
<reference evidence="2" key="1">
    <citation type="submission" date="2019-05" db="EMBL/GenBank/DDBJ databases">
        <title>Complete Genome Sequence and Methylation Pattern of the Halophilic Archaeon Natrinema pallidum BOL6-1.</title>
        <authorList>
            <person name="DasSarma P."/>
            <person name="DasSarma B.P."/>
            <person name="DasSarma S.L."/>
            <person name="Martinez F.L."/>
            <person name="Guzman D."/>
            <person name="Roberts R.J."/>
            <person name="DasSarma S."/>
        </authorList>
    </citation>
    <scope>NUCLEOTIDE SEQUENCE [LARGE SCALE GENOMIC DNA]</scope>
    <source>
        <strain evidence="2">BOL6-1</strain>
    </source>
</reference>
<gene>
    <name evidence="1" type="ORF">FGF80_13550</name>
</gene>
<name>A0A4P9THG4_9EURY</name>
<dbReference type="RefSeq" id="WP_138654605.1">
    <property type="nucleotide sequence ID" value="NZ_CP040637.1"/>
</dbReference>
<dbReference type="Proteomes" id="UP000307562">
    <property type="component" value="Chromosome"/>
</dbReference>
<protein>
    <submittedName>
        <fullName evidence="1">Uncharacterized protein</fullName>
    </submittedName>
</protein>
<accession>A0A4P9THG4</accession>
<dbReference type="KEGG" id="npl:FGF80_13550"/>
<evidence type="ECO:0000313" key="1">
    <source>
        <dbReference type="EMBL" id="QCW04197.1"/>
    </source>
</evidence>
<sequence>MIRLENSSEQIINSDNISINVQSPSGIQVEIGQAFHQEDGSWKPIREIKPEHYVRLPIHINPEPWVEDLRETIIIETEIDDQHFRDEIQISI</sequence>
<proteinExistence type="predicted"/>
<keyword evidence="2" id="KW-1185">Reference proteome</keyword>
<dbReference type="AlphaFoldDB" id="A0A4P9THG4"/>
<organism evidence="1 2">
    <name type="scientific">Natrinema pallidum</name>
    <dbReference type="NCBI Taxonomy" id="69527"/>
    <lineage>
        <taxon>Archaea</taxon>
        <taxon>Methanobacteriati</taxon>
        <taxon>Methanobacteriota</taxon>
        <taxon>Stenosarchaea group</taxon>
        <taxon>Halobacteria</taxon>
        <taxon>Halobacteriales</taxon>
        <taxon>Natrialbaceae</taxon>
        <taxon>Natrinema</taxon>
    </lineage>
</organism>